<dbReference type="Proteomes" id="UP001054945">
    <property type="component" value="Unassembled WGS sequence"/>
</dbReference>
<name>A0AAV4P3H8_CAEEX</name>
<comment type="caution">
    <text evidence="1">The sequence shown here is derived from an EMBL/GenBank/DDBJ whole genome shotgun (WGS) entry which is preliminary data.</text>
</comment>
<accession>A0AAV4P3H8</accession>
<protein>
    <submittedName>
        <fullName evidence="1">Uncharacterized protein</fullName>
    </submittedName>
</protein>
<dbReference type="EMBL" id="BPLR01004037">
    <property type="protein sequence ID" value="GIX91561.1"/>
    <property type="molecule type" value="Genomic_DNA"/>
</dbReference>
<organism evidence="1 2">
    <name type="scientific">Caerostris extrusa</name>
    <name type="common">Bark spider</name>
    <name type="synonym">Caerostris bankana</name>
    <dbReference type="NCBI Taxonomy" id="172846"/>
    <lineage>
        <taxon>Eukaryota</taxon>
        <taxon>Metazoa</taxon>
        <taxon>Ecdysozoa</taxon>
        <taxon>Arthropoda</taxon>
        <taxon>Chelicerata</taxon>
        <taxon>Arachnida</taxon>
        <taxon>Araneae</taxon>
        <taxon>Araneomorphae</taxon>
        <taxon>Entelegynae</taxon>
        <taxon>Araneoidea</taxon>
        <taxon>Araneidae</taxon>
        <taxon>Caerostris</taxon>
    </lineage>
</organism>
<reference evidence="1 2" key="1">
    <citation type="submission" date="2021-06" db="EMBL/GenBank/DDBJ databases">
        <title>Caerostris extrusa draft genome.</title>
        <authorList>
            <person name="Kono N."/>
            <person name="Arakawa K."/>
        </authorList>
    </citation>
    <scope>NUCLEOTIDE SEQUENCE [LARGE SCALE GENOMIC DNA]</scope>
</reference>
<keyword evidence="2" id="KW-1185">Reference proteome</keyword>
<dbReference type="AlphaFoldDB" id="A0AAV4P3H8"/>
<gene>
    <name evidence="1" type="ORF">CEXT_747021</name>
</gene>
<evidence type="ECO:0000313" key="2">
    <source>
        <dbReference type="Proteomes" id="UP001054945"/>
    </source>
</evidence>
<evidence type="ECO:0000313" key="1">
    <source>
        <dbReference type="EMBL" id="GIX91561.1"/>
    </source>
</evidence>
<sequence>MGGGGMEKEDVKLSRKITLTRDKLYRNTDPVNNFNKKLHTIKCLHFTAFQDSSSQTQTHPITEAFGSSDLLSPLLLKELQCIMDAFSKLFDAVKQMHQIQNSLDKFGILIMCCNDCTDFKISSFSISKSLQIYPSGDWGPCGVGVLQKANRQSI</sequence>
<proteinExistence type="predicted"/>